<dbReference type="Proteomes" id="UP001177212">
    <property type="component" value="Unassembled WGS sequence"/>
</dbReference>
<keyword evidence="2" id="KW-1185">Reference proteome</keyword>
<dbReference type="RefSeq" id="WP_305473261.1">
    <property type="nucleotide sequence ID" value="NZ_JAUYVT010000025.1"/>
</dbReference>
<organism evidence="1 2">
    <name type="scientific">Pseudoalteromonas marina</name>
    <dbReference type="NCBI Taxonomy" id="267375"/>
    <lineage>
        <taxon>Bacteria</taxon>
        <taxon>Pseudomonadati</taxon>
        <taxon>Pseudomonadota</taxon>
        <taxon>Gammaproteobacteria</taxon>
        <taxon>Alteromonadales</taxon>
        <taxon>Pseudoalteromonadaceae</taxon>
        <taxon>Pseudoalteromonas</taxon>
    </lineage>
</organism>
<sequence length="286" mass="32867">MIKSHYSFAQRSYDRAIKLYNRLQEGGLGRIQEDPSHGLHNHFKRNLIATFPMEAIENPNSYHAWLYLLRASQLGHGIFQSNANDGQAFPFFYDDEYLEVIGKKNPENAEHPVWLLALYAAIIVRNQEAIDFLTTIDNEVFVNSNYGNQLKPFDYALADLLKGLFNPNADLAHLLEQAYVTSNPDDYPIDEAYLYASRLKWPLVSIIEAIFTEDGEQAYNSAMEKALLLHQEYYSDEERMWNDRGAISIPLTAMAVIAKEVKGYQLTIKNEYIPDWIINVNPPKPE</sequence>
<dbReference type="Pfam" id="PF15575">
    <property type="entry name" value="Imm49"/>
    <property type="match status" value="1"/>
</dbReference>
<protein>
    <submittedName>
        <fullName evidence="1">Immunity 49 family protein</fullName>
    </submittedName>
</protein>
<name>A0ABT9FJ04_9GAMM</name>
<dbReference type="InterPro" id="IPR029074">
    <property type="entry name" value="Imm49"/>
</dbReference>
<proteinExistence type="predicted"/>
<evidence type="ECO:0000313" key="1">
    <source>
        <dbReference type="EMBL" id="MDP2566753.1"/>
    </source>
</evidence>
<reference evidence="1" key="1">
    <citation type="submission" date="2023-07" db="EMBL/GenBank/DDBJ databases">
        <title>Genome content predicts the carbon catabolic preferences of heterotrophic bacteria.</title>
        <authorList>
            <person name="Gralka M."/>
        </authorList>
    </citation>
    <scope>NUCLEOTIDE SEQUENCE</scope>
    <source>
        <strain evidence="1">4G09</strain>
    </source>
</reference>
<accession>A0ABT9FJ04</accession>
<dbReference type="EMBL" id="JAUYVT010000025">
    <property type="protein sequence ID" value="MDP2566753.1"/>
    <property type="molecule type" value="Genomic_DNA"/>
</dbReference>
<comment type="caution">
    <text evidence="1">The sequence shown here is derived from an EMBL/GenBank/DDBJ whole genome shotgun (WGS) entry which is preliminary data.</text>
</comment>
<gene>
    <name evidence="1" type="ORF">Q8W34_19080</name>
</gene>
<evidence type="ECO:0000313" key="2">
    <source>
        <dbReference type="Proteomes" id="UP001177212"/>
    </source>
</evidence>